<evidence type="ECO:0000313" key="1">
    <source>
        <dbReference type="EMBL" id="KAF4384675.1"/>
    </source>
</evidence>
<organism evidence="1 2">
    <name type="scientific">Cannabis sativa</name>
    <name type="common">Hemp</name>
    <name type="synonym">Marijuana</name>
    <dbReference type="NCBI Taxonomy" id="3483"/>
    <lineage>
        <taxon>Eukaryota</taxon>
        <taxon>Viridiplantae</taxon>
        <taxon>Streptophyta</taxon>
        <taxon>Embryophyta</taxon>
        <taxon>Tracheophyta</taxon>
        <taxon>Spermatophyta</taxon>
        <taxon>Magnoliopsida</taxon>
        <taxon>eudicotyledons</taxon>
        <taxon>Gunneridae</taxon>
        <taxon>Pentapetalae</taxon>
        <taxon>rosids</taxon>
        <taxon>fabids</taxon>
        <taxon>Rosales</taxon>
        <taxon>Cannabaceae</taxon>
        <taxon>Cannabis</taxon>
    </lineage>
</organism>
<name>A0A7J6GP24_CANSA</name>
<dbReference type="EMBL" id="JAATIP010000047">
    <property type="protein sequence ID" value="KAF4384675.1"/>
    <property type="molecule type" value="Genomic_DNA"/>
</dbReference>
<comment type="caution">
    <text evidence="1">The sequence shown here is derived from an EMBL/GenBank/DDBJ whole genome shotgun (WGS) entry which is preliminary data.</text>
</comment>
<gene>
    <name evidence="1" type="ORF">F8388_003982</name>
</gene>
<reference evidence="1 2" key="1">
    <citation type="journal article" date="2020" name="bioRxiv">
        <title>Sequence and annotation of 42 cannabis genomes reveals extensive copy number variation in cannabinoid synthesis and pathogen resistance genes.</title>
        <authorList>
            <person name="Mckernan K.J."/>
            <person name="Helbert Y."/>
            <person name="Kane L.T."/>
            <person name="Ebling H."/>
            <person name="Zhang L."/>
            <person name="Liu B."/>
            <person name="Eaton Z."/>
            <person name="Mclaughlin S."/>
            <person name="Kingan S."/>
            <person name="Baybayan P."/>
            <person name="Concepcion G."/>
            <person name="Jordan M."/>
            <person name="Riva A."/>
            <person name="Barbazuk W."/>
            <person name="Harkins T."/>
        </authorList>
    </citation>
    <scope>NUCLEOTIDE SEQUENCE [LARGE SCALE GENOMIC DNA]</scope>
    <source>
        <strain evidence="2">cv. Jamaican Lion 4</strain>
        <tissue evidence="1">Leaf</tissue>
    </source>
</reference>
<proteinExistence type="predicted"/>
<protein>
    <submittedName>
        <fullName evidence="1">Uncharacterized protein</fullName>
    </submittedName>
</protein>
<dbReference type="AlphaFoldDB" id="A0A7J6GP24"/>
<sequence length="154" mass="18297">MRAQSLCRSFFQFPNSISELLPFFTLYKRFHHFGNLLLLNETVFPSLRSKRHFHLFTQNNSIHFLLSIQWPSNDWHPIHHALQRRVPTAMAHETSCRRVGQDLGLRGPRVHNHPNLFRPIQKTIRQEIKRRLFVSVKVSGTVFFLDLERLPHNP</sequence>
<evidence type="ECO:0000313" key="2">
    <source>
        <dbReference type="Proteomes" id="UP000525078"/>
    </source>
</evidence>
<dbReference type="Proteomes" id="UP000525078">
    <property type="component" value="Unassembled WGS sequence"/>
</dbReference>
<accession>A0A7J6GP24</accession>